<dbReference type="InterPro" id="IPR013520">
    <property type="entry name" value="Ribonucl_H"/>
</dbReference>
<dbReference type="EMBL" id="UZAG01023341">
    <property type="protein sequence ID" value="VDO56420.1"/>
    <property type="molecule type" value="Genomic_DNA"/>
</dbReference>
<evidence type="ECO:0000256" key="2">
    <source>
        <dbReference type="ARBA" id="ARBA00022801"/>
    </source>
</evidence>
<dbReference type="Gene3D" id="3.30.420.10">
    <property type="entry name" value="Ribonuclease H-like superfamily/Ribonuclease H"/>
    <property type="match status" value="1"/>
</dbReference>
<protein>
    <submittedName>
        <fullName evidence="7">Exonuclease domain-containing protein</fullName>
    </submittedName>
</protein>
<dbReference type="InterPro" id="IPR012337">
    <property type="entry name" value="RNaseH-like_sf"/>
</dbReference>
<feature type="domain" description="Exonuclease" evidence="4">
    <location>
        <begin position="1"/>
        <end position="159"/>
    </location>
</feature>
<reference evidence="7" key="1">
    <citation type="submission" date="2017-02" db="UniProtKB">
        <authorList>
            <consortium name="WormBaseParasite"/>
        </authorList>
    </citation>
    <scope>IDENTIFICATION</scope>
</reference>
<evidence type="ECO:0000313" key="7">
    <source>
        <dbReference type="WBParaSite" id="BTMF_0001794601-mRNA-1"/>
    </source>
</evidence>
<dbReference type="SUPFAM" id="SSF53098">
    <property type="entry name" value="Ribonuclease H-like"/>
    <property type="match status" value="1"/>
</dbReference>
<dbReference type="AlphaFoldDB" id="A0A0R3RD23"/>
<evidence type="ECO:0000313" key="6">
    <source>
        <dbReference type="Proteomes" id="UP000280834"/>
    </source>
</evidence>
<dbReference type="GO" id="GO:0003676">
    <property type="term" value="F:nucleic acid binding"/>
    <property type="evidence" value="ECO:0007669"/>
    <property type="project" value="InterPro"/>
</dbReference>
<proteinExistence type="predicted"/>
<accession>A0A0R3RD23</accession>
<keyword evidence="2" id="KW-0378">Hydrolase</keyword>
<dbReference type="GO" id="GO:0000175">
    <property type="term" value="F:3'-5'-RNA exonuclease activity"/>
    <property type="evidence" value="ECO:0007669"/>
    <property type="project" value="InterPro"/>
</dbReference>
<name>A0A0R3RD23_9BILA</name>
<gene>
    <name evidence="5" type="ORF">BTMF_LOCUS15909</name>
</gene>
<dbReference type="InterPro" id="IPR036397">
    <property type="entry name" value="RNaseH_sf"/>
</dbReference>
<evidence type="ECO:0000259" key="4">
    <source>
        <dbReference type="SMART" id="SM00479"/>
    </source>
</evidence>
<dbReference type="PANTHER" id="PTHR23044">
    <property type="entry name" value="3'-5' EXONUCLEASE ERI1-RELATED"/>
    <property type="match status" value="1"/>
</dbReference>
<evidence type="ECO:0000256" key="3">
    <source>
        <dbReference type="ARBA" id="ARBA00022839"/>
    </source>
</evidence>
<dbReference type="Proteomes" id="UP000280834">
    <property type="component" value="Unassembled WGS sequence"/>
</dbReference>
<keyword evidence="6" id="KW-1185">Reference proteome</keyword>
<dbReference type="Pfam" id="PF00929">
    <property type="entry name" value="RNase_T"/>
    <property type="match status" value="1"/>
</dbReference>
<reference evidence="5 6" key="2">
    <citation type="submission" date="2018-11" db="EMBL/GenBank/DDBJ databases">
        <authorList>
            <consortium name="Pathogen Informatics"/>
        </authorList>
    </citation>
    <scope>NUCLEOTIDE SEQUENCE [LARGE SCALE GENOMIC DNA]</scope>
</reference>
<dbReference type="SMART" id="SM00479">
    <property type="entry name" value="EXOIII"/>
    <property type="match status" value="1"/>
</dbReference>
<evidence type="ECO:0000256" key="1">
    <source>
        <dbReference type="ARBA" id="ARBA00022722"/>
    </source>
</evidence>
<dbReference type="PANTHER" id="PTHR23044:SF61">
    <property type="entry name" value="3'-5' EXORIBONUCLEASE 1-RELATED"/>
    <property type="match status" value="1"/>
</dbReference>
<dbReference type="CDD" id="cd06133">
    <property type="entry name" value="ERI-1_3'hExo_like"/>
    <property type="match status" value="1"/>
</dbReference>
<sequence>MEIIEIGAVMVRGETFEVESEFQTFIRPIRHPRLTSFCTSLTSIAQSDVDTAPAFDEAIRNFKRWLYGYAGFVFCSWGDYDLKQLRQDCDFHKVPYPISASHINGKKQFAERQGLSKKPGLGDAVRLAGMDFSGTHHRGIDDARNIARLLPFIFGAARLP</sequence>
<dbReference type="InterPro" id="IPR051274">
    <property type="entry name" value="3-5_Exoribonuclease"/>
</dbReference>
<organism evidence="7">
    <name type="scientific">Brugia timori</name>
    <dbReference type="NCBI Taxonomy" id="42155"/>
    <lineage>
        <taxon>Eukaryota</taxon>
        <taxon>Metazoa</taxon>
        <taxon>Ecdysozoa</taxon>
        <taxon>Nematoda</taxon>
        <taxon>Chromadorea</taxon>
        <taxon>Rhabditida</taxon>
        <taxon>Spirurina</taxon>
        <taxon>Spiruromorpha</taxon>
        <taxon>Filarioidea</taxon>
        <taxon>Onchocercidae</taxon>
        <taxon>Brugia</taxon>
    </lineage>
</organism>
<dbReference type="InterPro" id="IPR047201">
    <property type="entry name" value="ERI-1_3'hExo-like"/>
</dbReference>
<dbReference type="STRING" id="42155.A0A0R3RD23"/>
<evidence type="ECO:0000313" key="5">
    <source>
        <dbReference type="EMBL" id="VDO56420.1"/>
    </source>
</evidence>
<dbReference type="WBParaSite" id="BTMF_0001794601-mRNA-1">
    <property type="protein sequence ID" value="BTMF_0001794601-mRNA-1"/>
    <property type="gene ID" value="BTMF_0001794601"/>
</dbReference>
<keyword evidence="1" id="KW-0540">Nuclease</keyword>
<keyword evidence="3" id="KW-0269">Exonuclease</keyword>